<dbReference type="InterPro" id="IPR039422">
    <property type="entry name" value="MarR/SlyA-like"/>
</dbReference>
<keyword evidence="3" id="KW-0804">Transcription</keyword>
<evidence type="ECO:0000313" key="6">
    <source>
        <dbReference type="Proteomes" id="UP001499843"/>
    </source>
</evidence>
<evidence type="ECO:0000256" key="1">
    <source>
        <dbReference type="ARBA" id="ARBA00023015"/>
    </source>
</evidence>
<evidence type="ECO:0000313" key="5">
    <source>
        <dbReference type="EMBL" id="GAA2209576.1"/>
    </source>
</evidence>
<sequence length="192" mass="20397">MVGAVPAAFVLGDGALGGSRDGVELNSVEEPSPSRADTADLHAVVSAVLTGSRLLVAIAARSLAAAQERVTLAQFRMLVVLAAHGETKLVTMAELLAVNSSTAMRMADRLVAAGLVTREVNPLNRRETLMRLTEEGRRLVDDVTARRREEIAKVVSRLTPVECQALITAMTAFNEAGGEPPADPRHPLGWPE</sequence>
<evidence type="ECO:0000256" key="2">
    <source>
        <dbReference type="ARBA" id="ARBA00023125"/>
    </source>
</evidence>
<dbReference type="PANTHER" id="PTHR33164:SF94">
    <property type="entry name" value="TRANSCRIPTIONAL REGULATORY PROTEIN-RELATED"/>
    <property type="match status" value="1"/>
</dbReference>
<accession>A0ABP5PD01</accession>
<dbReference type="SUPFAM" id="SSF46785">
    <property type="entry name" value="Winged helix' DNA-binding domain"/>
    <property type="match status" value="1"/>
</dbReference>
<dbReference type="InterPro" id="IPR000835">
    <property type="entry name" value="HTH_MarR-typ"/>
</dbReference>
<evidence type="ECO:0000256" key="3">
    <source>
        <dbReference type="ARBA" id="ARBA00023163"/>
    </source>
</evidence>
<keyword evidence="2" id="KW-0238">DNA-binding</keyword>
<name>A0ABP5PD01_9ACTN</name>
<dbReference type="SMART" id="SM00347">
    <property type="entry name" value="HTH_MARR"/>
    <property type="match status" value="1"/>
</dbReference>
<keyword evidence="1" id="KW-0805">Transcription regulation</keyword>
<dbReference type="Proteomes" id="UP001499843">
    <property type="component" value="Unassembled WGS sequence"/>
</dbReference>
<comment type="caution">
    <text evidence="5">The sequence shown here is derived from an EMBL/GenBank/DDBJ whole genome shotgun (WGS) entry which is preliminary data.</text>
</comment>
<keyword evidence="6" id="KW-1185">Reference proteome</keyword>
<gene>
    <name evidence="5" type="ORF">GCM10009850_050340</name>
</gene>
<dbReference type="InterPro" id="IPR036390">
    <property type="entry name" value="WH_DNA-bd_sf"/>
</dbReference>
<organism evidence="5 6">
    <name type="scientific">Nonomuraea monospora</name>
    <dbReference type="NCBI Taxonomy" id="568818"/>
    <lineage>
        <taxon>Bacteria</taxon>
        <taxon>Bacillati</taxon>
        <taxon>Actinomycetota</taxon>
        <taxon>Actinomycetes</taxon>
        <taxon>Streptosporangiales</taxon>
        <taxon>Streptosporangiaceae</taxon>
        <taxon>Nonomuraea</taxon>
    </lineage>
</organism>
<dbReference type="PROSITE" id="PS01117">
    <property type="entry name" value="HTH_MARR_1"/>
    <property type="match status" value="1"/>
</dbReference>
<feature type="domain" description="HTH marR-type" evidence="4">
    <location>
        <begin position="41"/>
        <end position="175"/>
    </location>
</feature>
<dbReference type="Gene3D" id="1.10.10.10">
    <property type="entry name" value="Winged helix-like DNA-binding domain superfamily/Winged helix DNA-binding domain"/>
    <property type="match status" value="1"/>
</dbReference>
<dbReference type="EMBL" id="BAAAQX010000012">
    <property type="protein sequence ID" value="GAA2209576.1"/>
    <property type="molecule type" value="Genomic_DNA"/>
</dbReference>
<dbReference type="PROSITE" id="PS50995">
    <property type="entry name" value="HTH_MARR_2"/>
    <property type="match status" value="1"/>
</dbReference>
<protein>
    <submittedName>
        <fullName evidence="5">MarR family transcriptional regulator</fullName>
    </submittedName>
</protein>
<evidence type="ECO:0000259" key="4">
    <source>
        <dbReference type="PROSITE" id="PS50995"/>
    </source>
</evidence>
<dbReference type="InterPro" id="IPR036388">
    <property type="entry name" value="WH-like_DNA-bd_sf"/>
</dbReference>
<dbReference type="PANTHER" id="PTHR33164">
    <property type="entry name" value="TRANSCRIPTIONAL REGULATOR, MARR FAMILY"/>
    <property type="match status" value="1"/>
</dbReference>
<proteinExistence type="predicted"/>
<dbReference type="InterPro" id="IPR023187">
    <property type="entry name" value="Tscrpt_reg_MarR-type_CS"/>
</dbReference>
<dbReference type="Pfam" id="PF01047">
    <property type="entry name" value="MarR"/>
    <property type="match status" value="1"/>
</dbReference>
<reference evidence="6" key="1">
    <citation type="journal article" date="2019" name="Int. J. Syst. Evol. Microbiol.">
        <title>The Global Catalogue of Microorganisms (GCM) 10K type strain sequencing project: providing services to taxonomists for standard genome sequencing and annotation.</title>
        <authorList>
            <consortium name="The Broad Institute Genomics Platform"/>
            <consortium name="The Broad Institute Genome Sequencing Center for Infectious Disease"/>
            <person name="Wu L."/>
            <person name="Ma J."/>
        </authorList>
    </citation>
    <scope>NUCLEOTIDE SEQUENCE [LARGE SCALE GENOMIC DNA]</scope>
    <source>
        <strain evidence="6">JCM 16114</strain>
    </source>
</reference>